<feature type="domain" description="AB hydrolase-1" evidence="1">
    <location>
        <begin position="46"/>
        <end position="149"/>
    </location>
</feature>
<dbReference type="PANTHER" id="PTHR46331">
    <property type="entry name" value="VALACYCLOVIR HYDROLASE"/>
    <property type="match status" value="1"/>
</dbReference>
<proteinExistence type="predicted"/>
<reference evidence="2" key="1">
    <citation type="submission" date="2020-05" db="UniProtKB">
        <authorList>
            <consortium name="EnsemblMetazoa"/>
        </authorList>
    </citation>
    <scope>IDENTIFICATION</scope>
    <source>
        <strain evidence="2">Aabys</strain>
    </source>
</reference>
<dbReference type="STRING" id="7370.A0A1I8N4G8"/>
<name>A0A1I8N4G8_MUSDO</name>
<protein>
    <recommendedName>
        <fullName evidence="1">AB hydrolase-1 domain-containing protein</fullName>
    </recommendedName>
</protein>
<dbReference type="Pfam" id="PF00561">
    <property type="entry name" value="Abhydrolase_1"/>
    <property type="match status" value="1"/>
</dbReference>
<dbReference type="EnsemblMetazoa" id="MDOA011455-RA">
    <property type="protein sequence ID" value="MDOA011455-PA"/>
    <property type="gene ID" value="MDOA011455"/>
</dbReference>
<accession>A0A1I8N4G8</accession>
<organism evidence="2">
    <name type="scientific">Musca domestica</name>
    <name type="common">House fly</name>
    <dbReference type="NCBI Taxonomy" id="7370"/>
    <lineage>
        <taxon>Eukaryota</taxon>
        <taxon>Metazoa</taxon>
        <taxon>Ecdysozoa</taxon>
        <taxon>Arthropoda</taxon>
        <taxon>Hexapoda</taxon>
        <taxon>Insecta</taxon>
        <taxon>Pterygota</taxon>
        <taxon>Neoptera</taxon>
        <taxon>Endopterygota</taxon>
        <taxon>Diptera</taxon>
        <taxon>Brachycera</taxon>
        <taxon>Muscomorpha</taxon>
        <taxon>Muscoidea</taxon>
        <taxon>Muscidae</taxon>
        <taxon>Musca</taxon>
    </lineage>
</organism>
<dbReference type="OrthoDB" id="19657at2759"/>
<dbReference type="KEGG" id="mde:101900733"/>
<evidence type="ECO:0000313" key="2">
    <source>
        <dbReference type="EnsemblMetazoa" id="MDOA011455-PA"/>
    </source>
</evidence>
<dbReference type="GO" id="GO:0017171">
    <property type="term" value="F:serine hydrolase activity"/>
    <property type="evidence" value="ECO:0007669"/>
    <property type="project" value="TreeGrafter"/>
</dbReference>
<dbReference type="InterPro" id="IPR000073">
    <property type="entry name" value="AB_hydrolase_1"/>
</dbReference>
<dbReference type="eggNOG" id="KOG2984">
    <property type="taxonomic scope" value="Eukaryota"/>
</dbReference>
<dbReference type="InterPro" id="IPR029058">
    <property type="entry name" value="AB_hydrolase_fold"/>
</dbReference>
<dbReference type="VEuPathDB" id="VectorBase:MDOA011455"/>
<dbReference type="SUPFAM" id="SSF53474">
    <property type="entry name" value="alpha/beta-Hydrolases"/>
    <property type="match status" value="1"/>
</dbReference>
<dbReference type="VEuPathDB" id="VectorBase:MDOMA2_013962"/>
<sequence>MQTLYKIHVNLRTLGSSCKRLLHVERKVQVKDVEINIVECGQGDKSILLMPGIMGSIWTDFVPQIKELPKLLPGHTIIAWDPPGNGKSVPPTREWRTDSLQIDAEYAVDLMKALNKPTFSIVGWSAGGTTGLIAANRYPHMVEKLVVWGCGAYMAPSELKMYDSMRDVSKWPAKMLQPMEQIYGVGTFSKLWNDLVDTLLKLPNGDVCTNELDAIKAPTLILHGRKDHIKPFEHVEYLREHLKDTRYYEFPNGKHNIHLEFHNKFNKLIADFLLDKPLT</sequence>
<dbReference type="PANTHER" id="PTHR46331:SF2">
    <property type="entry name" value="VALACYCLOVIR HYDROLASE"/>
    <property type="match status" value="1"/>
</dbReference>
<evidence type="ECO:0000259" key="1">
    <source>
        <dbReference type="Pfam" id="PF00561"/>
    </source>
</evidence>
<gene>
    <name evidence="2" type="primary">101900733</name>
</gene>
<dbReference type="AlphaFoldDB" id="A0A1I8N4G8"/>
<dbReference type="Gene3D" id="3.40.50.1820">
    <property type="entry name" value="alpha/beta hydrolase"/>
    <property type="match status" value="1"/>
</dbReference>
<dbReference type="RefSeq" id="XP_005184281.2">
    <property type="nucleotide sequence ID" value="XM_005184224.4"/>
</dbReference>